<evidence type="ECO:0000313" key="9">
    <source>
        <dbReference type="Proteomes" id="UP000267128"/>
    </source>
</evidence>
<keyword evidence="9" id="KW-1185">Reference proteome</keyword>
<dbReference type="SUPFAM" id="SSF47203">
    <property type="entry name" value="Acyl-CoA dehydrogenase C-terminal domain-like"/>
    <property type="match status" value="1"/>
</dbReference>
<reference evidence="8 9" key="1">
    <citation type="submission" date="2018-11" db="EMBL/GenBank/DDBJ databases">
        <authorList>
            <person name="Li F."/>
        </authorList>
    </citation>
    <scope>NUCLEOTIDE SEQUENCE [LARGE SCALE GENOMIC DNA]</scope>
    <source>
        <strain evidence="8 9">Gsoil 097</strain>
    </source>
</reference>
<feature type="domain" description="Acyl-CoA dehydrogenase/oxidase C-terminal" evidence="6">
    <location>
        <begin position="209"/>
        <end position="358"/>
    </location>
</feature>
<evidence type="ECO:0000259" key="6">
    <source>
        <dbReference type="Pfam" id="PF00441"/>
    </source>
</evidence>
<evidence type="ECO:0000259" key="7">
    <source>
        <dbReference type="Pfam" id="PF02771"/>
    </source>
</evidence>
<keyword evidence="5" id="KW-0560">Oxidoreductase</keyword>
<dbReference type="InterPro" id="IPR009100">
    <property type="entry name" value="AcylCoA_DH/oxidase_NM_dom_sf"/>
</dbReference>
<comment type="caution">
    <text evidence="8">The sequence shown here is derived from an EMBL/GenBank/DDBJ whole genome shotgun (WGS) entry which is preliminary data.</text>
</comment>
<dbReference type="GO" id="GO:0003995">
    <property type="term" value="F:acyl-CoA dehydrogenase activity"/>
    <property type="evidence" value="ECO:0007669"/>
    <property type="project" value="TreeGrafter"/>
</dbReference>
<organism evidence="8 9">
    <name type="scientific">Nocardioides marmoriginsengisoli</name>
    <dbReference type="NCBI Taxonomy" id="661483"/>
    <lineage>
        <taxon>Bacteria</taxon>
        <taxon>Bacillati</taxon>
        <taxon>Actinomycetota</taxon>
        <taxon>Actinomycetes</taxon>
        <taxon>Propionibacteriales</taxon>
        <taxon>Nocardioidaceae</taxon>
        <taxon>Nocardioides</taxon>
    </lineage>
</organism>
<dbReference type="InterPro" id="IPR013786">
    <property type="entry name" value="AcylCoA_DH/ox_N"/>
</dbReference>
<dbReference type="InterPro" id="IPR009075">
    <property type="entry name" value="AcylCo_DH/oxidase_C"/>
</dbReference>
<accession>A0A3N0CFY5</accession>
<dbReference type="OrthoDB" id="7328575at2"/>
<dbReference type="Proteomes" id="UP000267128">
    <property type="component" value="Unassembled WGS sequence"/>
</dbReference>
<dbReference type="InterPro" id="IPR036250">
    <property type="entry name" value="AcylCo_DH-like_C"/>
</dbReference>
<gene>
    <name evidence="8" type="ORF">EFK50_11310</name>
</gene>
<name>A0A3N0CFY5_9ACTN</name>
<dbReference type="Gene3D" id="1.10.540.10">
    <property type="entry name" value="Acyl-CoA dehydrogenase/oxidase, N-terminal domain"/>
    <property type="match status" value="1"/>
</dbReference>
<dbReference type="RefSeq" id="WP_123227654.1">
    <property type="nucleotide sequence ID" value="NZ_RJSE01000007.1"/>
</dbReference>
<dbReference type="PANTHER" id="PTHR43884:SF20">
    <property type="entry name" value="ACYL-COA DEHYDROGENASE FADE28"/>
    <property type="match status" value="1"/>
</dbReference>
<dbReference type="AlphaFoldDB" id="A0A3N0CFY5"/>
<keyword evidence="4" id="KW-0274">FAD</keyword>
<evidence type="ECO:0000256" key="1">
    <source>
        <dbReference type="ARBA" id="ARBA00001974"/>
    </source>
</evidence>
<dbReference type="EMBL" id="RJSE01000007">
    <property type="protein sequence ID" value="RNL62358.1"/>
    <property type="molecule type" value="Genomic_DNA"/>
</dbReference>
<evidence type="ECO:0000256" key="4">
    <source>
        <dbReference type="ARBA" id="ARBA00022827"/>
    </source>
</evidence>
<evidence type="ECO:0000256" key="2">
    <source>
        <dbReference type="ARBA" id="ARBA00009347"/>
    </source>
</evidence>
<dbReference type="PANTHER" id="PTHR43884">
    <property type="entry name" value="ACYL-COA DEHYDROGENASE"/>
    <property type="match status" value="1"/>
</dbReference>
<dbReference type="Pfam" id="PF00441">
    <property type="entry name" value="Acyl-CoA_dh_1"/>
    <property type="match status" value="1"/>
</dbReference>
<evidence type="ECO:0000256" key="3">
    <source>
        <dbReference type="ARBA" id="ARBA00022630"/>
    </source>
</evidence>
<evidence type="ECO:0000313" key="8">
    <source>
        <dbReference type="EMBL" id="RNL62358.1"/>
    </source>
</evidence>
<dbReference type="GO" id="GO:0050660">
    <property type="term" value="F:flavin adenine dinucleotide binding"/>
    <property type="evidence" value="ECO:0007669"/>
    <property type="project" value="InterPro"/>
</dbReference>
<dbReference type="SUPFAM" id="SSF56645">
    <property type="entry name" value="Acyl-CoA dehydrogenase NM domain-like"/>
    <property type="match status" value="1"/>
</dbReference>
<dbReference type="InterPro" id="IPR037069">
    <property type="entry name" value="AcylCoA_DH/ox_N_sf"/>
</dbReference>
<dbReference type="Gene3D" id="1.20.140.10">
    <property type="entry name" value="Butyryl-CoA Dehydrogenase, subunit A, domain 3"/>
    <property type="match status" value="1"/>
</dbReference>
<sequence>MEYGLTDEQRALDDAVAGVLAAHAHPRTPYDEPEAPAVDVALWDRLRDLGVLGLAVPEEHDGAGAGPVELALVCERLGHAVAPVPVLGQVVAAEAIRLAGDDALAKELLPELASGARRAGIVPAGPGVDPAPDLVSSRDGQTVSGRVPLALDAVGADLLVLPATDGDWYVVEVGPGVTISPQPTLDRTRPAAVVVLEEAPARRLGAPGSGARIGRRAVALLRALEAAEAVGIAAWALEQTRAYAGSREQFGLPIGTFQAVKHRLADMLVAVENARSASYGAAWALAADPASDAAVAVAMAQAVATEAAVQVTADAVQLHGGIGVTWENDLHLRLRRAKTLQLLHGSPSWHREQVAAVLLDG</sequence>
<dbReference type="Pfam" id="PF02771">
    <property type="entry name" value="Acyl-CoA_dh_N"/>
    <property type="match status" value="1"/>
</dbReference>
<protein>
    <submittedName>
        <fullName evidence="8">Acyl-CoA dehydrogenase</fullName>
    </submittedName>
</protein>
<proteinExistence type="inferred from homology"/>
<keyword evidence="3" id="KW-0285">Flavoprotein</keyword>
<comment type="similarity">
    <text evidence="2">Belongs to the acyl-CoA dehydrogenase family.</text>
</comment>
<evidence type="ECO:0000256" key="5">
    <source>
        <dbReference type="ARBA" id="ARBA00023002"/>
    </source>
</evidence>
<comment type="cofactor">
    <cofactor evidence="1">
        <name>FAD</name>
        <dbReference type="ChEBI" id="CHEBI:57692"/>
    </cofactor>
</comment>
<feature type="domain" description="Acyl-CoA dehydrogenase/oxidase N-terminal" evidence="7">
    <location>
        <begin position="6"/>
        <end position="115"/>
    </location>
</feature>